<protein>
    <submittedName>
        <fullName evidence="3">Pimeloyl-ACP methyl ester carboxylesterase</fullName>
    </submittedName>
</protein>
<dbReference type="SUPFAM" id="SSF53474">
    <property type="entry name" value="alpha/beta-Hydrolases"/>
    <property type="match status" value="1"/>
</dbReference>
<sequence length="306" mass="32927">MPDDIGDTGHAAPAATRHRLRLRRRPGRPSALAQRWTTVDGVKLHYRESPGPPGASTMTHLHGFGLSGSYLVPTAELLADDFHTLVPDLPGFGRSGRSPTPLGVEGLAHAAASFLDERQVATTTMVGNSMGCAVICDFAYHYPERLERAVLVAPAGGLHNQPLGRALGQLMVDSVREPPSLIKVAVPDYLRFGVPSTMRLFRALTQFPALERLLEIDVPTLVVLGRSDPLMPGPARVKEVAGRTANSVLLVVIDGAAHAINFSHPGELANVIRQFMKDEPIIDDPESPGQARAYEIHRGEHLPGSP</sequence>
<dbReference type="AlphaFoldDB" id="A0A543I267"/>
<accession>A0A543I267</accession>
<dbReference type="PRINTS" id="PR00111">
    <property type="entry name" value="ABHYDROLASE"/>
</dbReference>
<dbReference type="InterPro" id="IPR029058">
    <property type="entry name" value="AB_hydrolase_fold"/>
</dbReference>
<feature type="compositionally biased region" description="Basic and acidic residues" evidence="1">
    <location>
        <begin position="294"/>
        <end position="306"/>
    </location>
</feature>
<evidence type="ECO:0000313" key="4">
    <source>
        <dbReference type="Proteomes" id="UP000316747"/>
    </source>
</evidence>
<dbReference type="Pfam" id="PF12697">
    <property type="entry name" value="Abhydrolase_6"/>
    <property type="match status" value="1"/>
</dbReference>
<name>A0A543I267_9MICO</name>
<dbReference type="GO" id="GO:0016020">
    <property type="term" value="C:membrane"/>
    <property type="evidence" value="ECO:0007669"/>
    <property type="project" value="TreeGrafter"/>
</dbReference>
<comment type="caution">
    <text evidence="3">The sequence shown here is derived from an EMBL/GenBank/DDBJ whole genome shotgun (WGS) entry which is preliminary data.</text>
</comment>
<evidence type="ECO:0000313" key="3">
    <source>
        <dbReference type="EMBL" id="TQM64662.1"/>
    </source>
</evidence>
<dbReference type="Proteomes" id="UP000316747">
    <property type="component" value="Unassembled WGS sequence"/>
</dbReference>
<dbReference type="PANTHER" id="PTHR43798:SF33">
    <property type="entry name" value="HYDROLASE, PUTATIVE (AFU_ORTHOLOGUE AFUA_2G14860)-RELATED"/>
    <property type="match status" value="1"/>
</dbReference>
<dbReference type="RefSeq" id="WP_260439568.1">
    <property type="nucleotide sequence ID" value="NZ_VFPM01000001.1"/>
</dbReference>
<proteinExistence type="predicted"/>
<dbReference type="GO" id="GO:0003824">
    <property type="term" value="F:catalytic activity"/>
    <property type="evidence" value="ECO:0007669"/>
    <property type="project" value="UniProtKB-ARBA"/>
</dbReference>
<evidence type="ECO:0000259" key="2">
    <source>
        <dbReference type="Pfam" id="PF12697"/>
    </source>
</evidence>
<dbReference type="Gene3D" id="3.40.50.1820">
    <property type="entry name" value="alpha/beta hydrolase"/>
    <property type="match status" value="1"/>
</dbReference>
<evidence type="ECO:0000256" key="1">
    <source>
        <dbReference type="SAM" id="MobiDB-lite"/>
    </source>
</evidence>
<dbReference type="EMBL" id="VFPM01000001">
    <property type="protein sequence ID" value="TQM64662.1"/>
    <property type="molecule type" value="Genomic_DNA"/>
</dbReference>
<dbReference type="InterPro" id="IPR000073">
    <property type="entry name" value="AB_hydrolase_1"/>
</dbReference>
<gene>
    <name evidence="3" type="ORF">FBY41_1037</name>
</gene>
<reference evidence="3 4" key="1">
    <citation type="submission" date="2019-06" db="EMBL/GenBank/DDBJ databases">
        <title>Genome sequencing of plant associated microbes to promote plant fitness in Sorghum bicolor and Oryza sativa.</title>
        <authorList>
            <person name="Coleman-Derr D."/>
        </authorList>
    </citation>
    <scope>NUCLEOTIDE SEQUENCE [LARGE SCALE GENOMIC DNA]</scope>
    <source>
        <strain evidence="3 4">KV-663</strain>
    </source>
</reference>
<keyword evidence="4" id="KW-1185">Reference proteome</keyword>
<organism evidence="3 4">
    <name type="scientific">Humibacillus xanthopallidus</name>
    <dbReference type="NCBI Taxonomy" id="412689"/>
    <lineage>
        <taxon>Bacteria</taxon>
        <taxon>Bacillati</taxon>
        <taxon>Actinomycetota</taxon>
        <taxon>Actinomycetes</taxon>
        <taxon>Micrococcales</taxon>
        <taxon>Intrasporangiaceae</taxon>
        <taxon>Humibacillus</taxon>
    </lineage>
</organism>
<feature type="region of interest" description="Disordered" evidence="1">
    <location>
        <begin position="280"/>
        <end position="306"/>
    </location>
</feature>
<dbReference type="InterPro" id="IPR050266">
    <property type="entry name" value="AB_hydrolase_sf"/>
</dbReference>
<dbReference type="PANTHER" id="PTHR43798">
    <property type="entry name" value="MONOACYLGLYCEROL LIPASE"/>
    <property type="match status" value="1"/>
</dbReference>
<feature type="domain" description="AB hydrolase-1" evidence="2">
    <location>
        <begin position="61"/>
        <end position="270"/>
    </location>
</feature>